<organism evidence="1 2">
    <name type="scientific">Araneus ventricosus</name>
    <name type="common">Orbweaver spider</name>
    <name type="synonym">Epeira ventricosa</name>
    <dbReference type="NCBI Taxonomy" id="182803"/>
    <lineage>
        <taxon>Eukaryota</taxon>
        <taxon>Metazoa</taxon>
        <taxon>Ecdysozoa</taxon>
        <taxon>Arthropoda</taxon>
        <taxon>Chelicerata</taxon>
        <taxon>Arachnida</taxon>
        <taxon>Araneae</taxon>
        <taxon>Araneomorphae</taxon>
        <taxon>Entelegynae</taxon>
        <taxon>Araneoidea</taxon>
        <taxon>Araneidae</taxon>
        <taxon>Araneus</taxon>
    </lineage>
</organism>
<protein>
    <submittedName>
        <fullName evidence="1">Uncharacterized protein</fullName>
    </submittedName>
</protein>
<comment type="caution">
    <text evidence="1">The sequence shown here is derived from an EMBL/GenBank/DDBJ whole genome shotgun (WGS) entry which is preliminary data.</text>
</comment>
<evidence type="ECO:0000313" key="2">
    <source>
        <dbReference type="Proteomes" id="UP000499080"/>
    </source>
</evidence>
<dbReference type="EMBL" id="BGPR01019161">
    <property type="protein sequence ID" value="GBN81140.1"/>
    <property type="molecule type" value="Genomic_DNA"/>
</dbReference>
<dbReference type="AlphaFoldDB" id="A0A4Y2S1P9"/>
<accession>A0A4Y2S1P9</accession>
<name>A0A4Y2S1P9_ARAVE</name>
<sequence length="114" mass="13138">MSTSLFVTCILESAHPALRACVWAHLPLQNFKSANECTKFHHNRQVCQPVNLLHVFWRLCPTLIWSYLPLHYFSSTNEEPVYQVSSKLMQAFGSDARTNVYSVLAKVRCHPNNF</sequence>
<keyword evidence="2" id="KW-1185">Reference proteome</keyword>
<dbReference type="Proteomes" id="UP000499080">
    <property type="component" value="Unassembled WGS sequence"/>
</dbReference>
<gene>
    <name evidence="1" type="ORF">AVEN_19188_1</name>
</gene>
<reference evidence="1 2" key="1">
    <citation type="journal article" date="2019" name="Sci. Rep.">
        <title>Orb-weaving spider Araneus ventricosus genome elucidates the spidroin gene catalogue.</title>
        <authorList>
            <person name="Kono N."/>
            <person name="Nakamura H."/>
            <person name="Ohtoshi R."/>
            <person name="Moran D.A.P."/>
            <person name="Shinohara A."/>
            <person name="Yoshida Y."/>
            <person name="Fujiwara M."/>
            <person name="Mori M."/>
            <person name="Tomita M."/>
            <person name="Arakawa K."/>
        </authorList>
    </citation>
    <scope>NUCLEOTIDE SEQUENCE [LARGE SCALE GENOMIC DNA]</scope>
</reference>
<evidence type="ECO:0000313" key="1">
    <source>
        <dbReference type="EMBL" id="GBN81140.1"/>
    </source>
</evidence>
<proteinExistence type="predicted"/>